<accession>A0A8S1H5R5</accession>
<reference evidence="1" key="1">
    <citation type="submission" date="2020-10" db="EMBL/GenBank/DDBJ databases">
        <authorList>
            <person name="Kikuchi T."/>
        </authorList>
    </citation>
    <scope>NUCLEOTIDE SEQUENCE</scope>
    <source>
        <strain evidence="1">NKZ352</strain>
    </source>
</reference>
<dbReference type="Proteomes" id="UP000835052">
    <property type="component" value="Unassembled WGS sequence"/>
</dbReference>
<sequence>MGTLLSSLHGAAPDPSKIGRFVTSFHVLFIFSRSRKPNTNMAMSRSSKKPRPTIPWRLRPFSFRMAAAQEFVAWWLTSTEQRN</sequence>
<evidence type="ECO:0000313" key="2">
    <source>
        <dbReference type="Proteomes" id="UP000835052"/>
    </source>
</evidence>
<name>A0A8S1H5R5_9PELO</name>
<organism evidence="1 2">
    <name type="scientific">Caenorhabditis auriculariae</name>
    <dbReference type="NCBI Taxonomy" id="2777116"/>
    <lineage>
        <taxon>Eukaryota</taxon>
        <taxon>Metazoa</taxon>
        <taxon>Ecdysozoa</taxon>
        <taxon>Nematoda</taxon>
        <taxon>Chromadorea</taxon>
        <taxon>Rhabditida</taxon>
        <taxon>Rhabditina</taxon>
        <taxon>Rhabditomorpha</taxon>
        <taxon>Rhabditoidea</taxon>
        <taxon>Rhabditidae</taxon>
        <taxon>Peloderinae</taxon>
        <taxon>Caenorhabditis</taxon>
    </lineage>
</organism>
<proteinExistence type="predicted"/>
<keyword evidence="2" id="KW-1185">Reference proteome</keyword>
<gene>
    <name evidence="1" type="ORF">CAUJ_LOCUS6694</name>
</gene>
<dbReference type="AlphaFoldDB" id="A0A8S1H5R5"/>
<protein>
    <submittedName>
        <fullName evidence="1">Uncharacterized protein</fullName>
    </submittedName>
</protein>
<evidence type="ECO:0000313" key="1">
    <source>
        <dbReference type="EMBL" id="CAD6190775.1"/>
    </source>
</evidence>
<comment type="caution">
    <text evidence="1">The sequence shown here is derived from an EMBL/GenBank/DDBJ whole genome shotgun (WGS) entry which is preliminary data.</text>
</comment>
<dbReference type="EMBL" id="CAJGYM010000017">
    <property type="protein sequence ID" value="CAD6190775.1"/>
    <property type="molecule type" value="Genomic_DNA"/>
</dbReference>